<evidence type="ECO:0000259" key="1">
    <source>
        <dbReference type="Pfam" id="PF00557"/>
    </source>
</evidence>
<protein>
    <submittedName>
        <fullName evidence="3">Xaa-Pro aminopeptidase</fullName>
        <ecNumber evidence="3">3.4.11.9</ecNumber>
    </submittedName>
</protein>
<feature type="domain" description="Creatinase N-terminal" evidence="2">
    <location>
        <begin position="5"/>
        <end position="130"/>
    </location>
</feature>
<dbReference type="InterPro" id="IPR000994">
    <property type="entry name" value="Pept_M24"/>
</dbReference>
<dbReference type="EC" id="3.4.11.9" evidence="3"/>
<dbReference type="Gene3D" id="3.40.350.10">
    <property type="entry name" value="Creatinase/prolidase N-terminal domain"/>
    <property type="match status" value="1"/>
</dbReference>
<evidence type="ECO:0000259" key="2">
    <source>
        <dbReference type="Pfam" id="PF01321"/>
    </source>
</evidence>
<sequence length="356" mass="39920">MIDSKVFEKMKELGMDGLLLINDSNIRYVSSYTGSDAYILMAPDQKTFITDARYTEQAQMECKTFTVSEWKKTIGSLEAFIADTAAKLGIRRLGFERKYMSYDFYDRLVTEMPSVELMPTQNIIESFRYIKNEEEIDCIRKAASFADIAFEKILEVIKPGLTENEIVLELEYYLKKAGSEGIGFQTILISGKKTSMPHGIPSGKKIEYGDFITMDFGGIYNGYRSDMTRTIAVGKVDDEQRRIYSVIKEAQNRGVNALKSEIVGNIPDQQVREVIDQAGYIDYYYPGLGHGVGLDIHEAPFMGIQSKDILKSGCVVTVEPGIYIPDWGGVRIEDTVVVNQNGAEILTKASKALIVV</sequence>
<dbReference type="InterPro" id="IPR000587">
    <property type="entry name" value="Creatinase_N"/>
</dbReference>
<dbReference type="RefSeq" id="WP_184310619.1">
    <property type="nucleotide sequence ID" value="NZ_JACHEN010000012.1"/>
</dbReference>
<keyword evidence="3" id="KW-0031">Aminopeptidase</keyword>
<keyword evidence="4" id="KW-1185">Reference proteome</keyword>
<reference evidence="3 4" key="1">
    <citation type="submission" date="2020-08" db="EMBL/GenBank/DDBJ databases">
        <title>Genomic Encyclopedia of Type Strains, Phase IV (KMG-IV): sequencing the most valuable type-strain genomes for metagenomic binning, comparative biology and taxonomic classification.</title>
        <authorList>
            <person name="Goeker M."/>
        </authorList>
    </citation>
    <scope>NUCLEOTIDE SEQUENCE [LARGE SCALE GENOMIC DNA]</scope>
    <source>
        <strain evidence="3 4">DSM 103526</strain>
    </source>
</reference>
<dbReference type="Pfam" id="PF01321">
    <property type="entry name" value="Creatinase_N"/>
    <property type="match status" value="1"/>
</dbReference>
<dbReference type="Pfam" id="PF00557">
    <property type="entry name" value="Peptidase_M24"/>
    <property type="match status" value="1"/>
</dbReference>
<comment type="caution">
    <text evidence="3">The sequence shown here is derived from an EMBL/GenBank/DDBJ whole genome shotgun (WGS) entry which is preliminary data.</text>
</comment>
<dbReference type="PANTHER" id="PTHR46112:SF3">
    <property type="entry name" value="AMINOPEPTIDASE YPDF"/>
    <property type="match status" value="1"/>
</dbReference>
<dbReference type="CDD" id="cd01092">
    <property type="entry name" value="APP-like"/>
    <property type="match status" value="1"/>
</dbReference>
<dbReference type="Proteomes" id="UP000579281">
    <property type="component" value="Unassembled WGS sequence"/>
</dbReference>
<dbReference type="InterPro" id="IPR036005">
    <property type="entry name" value="Creatinase/aminopeptidase-like"/>
</dbReference>
<dbReference type="InterPro" id="IPR029149">
    <property type="entry name" value="Creatin/AminoP/Spt16_N"/>
</dbReference>
<dbReference type="InterPro" id="IPR050659">
    <property type="entry name" value="Peptidase_M24B"/>
</dbReference>
<gene>
    <name evidence="3" type="ORF">HNQ80_002173</name>
</gene>
<dbReference type="EMBL" id="JACHEN010000012">
    <property type="protein sequence ID" value="MBB6216074.1"/>
    <property type="molecule type" value="Genomic_DNA"/>
</dbReference>
<dbReference type="AlphaFoldDB" id="A0A841KQQ6"/>
<evidence type="ECO:0000313" key="4">
    <source>
        <dbReference type="Proteomes" id="UP000579281"/>
    </source>
</evidence>
<proteinExistence type="predicted"/>
<dbReference type="SUPFAM" id="SSF55920">
    <property type="entry name" value="Creatinase/aminopeptidase"/>
    <property type="match status" value="1"/>
</dbReference>
<evidence type="ECO:0000313" key="3">
    <source>
        <dbReference type="EMBL" id="MBB6216074.1"/>
    </source>
</evidence>
<accession>A0A841KQQ6</accession>
<name>A0A841KQQ6_9FIRM</name>
<dbReference type="GO" id="GO:0004177">
    <property type="term" value="F:aminopeptidase activity"/>
    <property type="evidence" value="ECO:0007669"/>
    <property type="project" value="UniProtKB-KW"/>
</dbReference>
<dbReference type="Gene3D" id="3.90.230.10">
    <property type="entry name" value="Creatinase/methionine aminopeptidase superfamily"/>
    <property type="match status" value="1"/>
</dbReference>
<feature type="domain" description="Peptidase M24" evidence="1">
    <location>
        <begin position="137"/>
        <end position="339"/>
    </location>
</feature>
<dbReference type="PANTHER" id="PTHR46112">
    <property type="entry name" value="AMINOPEPTIDASE"/>
    <property type="match status" value="1"/>
</dbReference>
<organism evidence="3 4">
    <name type="scientific">Anaerosolibacter carboniphilus</name>
    <dbReference type="NCBI Taxonomy" id="1417629"/>
    <lineage>
        <taxon>Bacteria</taxon>
        <taxon>Bacillati</taxon>
        <taxon>Bacillota</taxon>
        <taxon>Clostridia</taxon>
        <taxon>Peptostreptococcales</taxon>
        <taxon>Thermotaleaceae</taxon>
        <taxon>Anaerosolibacter</taxon>
    </lineage>
</organism>
<keyword evidence="3" id="KW-0645">Protease</keyword>
<dbReference type="SUPFAM" id="SSF53092">
    <property type="entry name" value="Creatinase/prolidase N-terminal domain"/>
    <property type="match status" value="1"/>
</dbReference>
<keyword evidence="3" id="KW-0378">Hydrolase</keyword>